<gene>
    <name evidence="1" type="ORF">OCBIM_22026314mg</name>
</gene>
<reference evidence="1" key="1">
    <citation type="submission" date="2015-07" db="EMBL/GenBank/DDBJ databases">
        <title>MeaNS - Measles Nucleotide Surveillance Program.</title>
        <authorList>
            <person name="Tran T."/>
            <person name="Druce J."/>
        </authorList>
    </citation>
    <scope>NUCLEOTIDE SEQUENCE</scope>
    <source>
        <strain evidence="1">UCB-OBI-ISO-001</strain>
        <tissue evidence="1">Gonad</tissue>
    </source>
</reference>
<sequence length="80" mass="8900">VSKIKKKTYTLCKNITDADHVTLNNKPIANVDKFNYLGAKIIMDGDCNHGINTRISKANQSFGMLNSIWKSSILSKSTKI</sequence>
<name>A0A0L8GYF0_OCTBM</name>
<accession>A0A0L8GYF0</accession>
<proteinExistence type="predicted"/>
<organism evidence="1">
    <name type="scientific">Octopus bimaculoides</name>
    <name type="common">California two-spotted octopus</name>
    <dbReference type="NCBI Taxonomy" id="37653"/>
    <lineage>
        <taxon>Eukaryota</taxon>
        <taxon>Metazoa</taxon>
        <taxon>Spiralia</taxon>
        <taxon>Lophotrochozoa</taxon>
        <taxon>Mollusca</taxon>
        <taxon>Cephalopoda</taxon>
        <taxon>Coleoidea</taxon>
        <taxon>Octopodiformes</taxon>
        <taxon>Octopoda</taxon>
        <taxon>Incirrata</taxon>
        <taxon>Octopodidae</taxon>
        <taxon>Octopus</taxon>
    </lineage>
</organism>
<protein>
    <submittedName>
        <fullName evidence="1">Uncharacterized protein</fullName>
    </submittedName>
</protein>
<evidence type="ECO:0000313" key="1">
    <source>
        <dbReference type="EMBL" id="KOF81600.1"/>
    </source>
</evidence>
<dbReference type="AlphaFoldDB" id="A0A0L8GYF0"/>
<dbReference type="EMBL" id="KQ420025">
    <property type="protein sequence ID" value="KOF81600.1"/>
    <property type="molecule type" value="Genomic_DNA"/>
</dbReference>
<feature type="non-terminal residue" evidence="1">
    <location>
        <position position="1"/>
    </location>
</feature>